<dbReference type="GO" id="GO:0046872">
    <property type="term" value="F:metal ion binding"/>
    <property type="evidence" value="ECO:0007669"/>
    <property type="project" value="UniProtKB-KW"/>
</dbReference>
<dbReference type="Proteomes" id="UP000176770">
    <property type="component" value="Unassembled WGS sequence"/>
</dbReference>
<protein>
    <recommendedName>
        <fullName evidence="7">Metallo-beta-lactamase domain-containing protein</fullName>
    </recommendedName>
</protein>
<comment type="caution">
    <text evidence="8">The sequence shown here is derived from an EMBL/GenBank/DDBJ whole genome shotgun (WGS) entry which is preliminary data.</text>
</comment>
<dbReference type="InterPro" id="IPR055132">
    <property type="entry name" value="RNase_J_b_CASP"/>
</dbReference>
<keyword evidence="2" id="KW-0479">Metal-binding</keyword>
<dbReference type="SUPFAM" id="SSF56281">
    <property type="entry name" value="Metallo-hydrolase/oxidoreductase"/>
    <property type="match status" value="1"/>
</dbReference>
<dbReference type="SMART" id="SM00849">
    <property type="entry name" value="Lactamase_B"/>
    <property type="match status" value="1"/>
</dbReference>
<dbReference type="Pfam" id="PF07521">
    <property type="entry name" value="RMMBL"/>
    <property type="match status" value="1"/>
</dbReference>
<evidence type="ECO:0000256" key="3">
    <source>
        <dbReference type="ARBA" id="ARBA00022801"/>
    </source>
</evidence>
<evidence type="ECO:0000256" key="5">
    <source>
        <dbReference type="ARBA" id="ARBA00022839"/>
    </source>
</evidence>
<keyword evidence="4" id="KW-0862">Zinc</keyword>
<sequence length="508" mass="56526">MNDIQVKKVSVTSIGGGLSGIGNKNCYLLTVEYADATKFGYLLDCGQSIPGWDEDTTLGLDWNHVPNFSAIPNDVVIDAVVISHAHRDHDGGTNKLAEFLVESGKELPYFLMPQYAANMQQSREHRALAKKPNPLLDSRYTIASHHRLEIYDDHILIVDDKTEEVFGHPDADRENSVVFSFFKVNHSVADSLGVIIEVAGKKIIYSGDVRLHGANQRETFDFVRTLSDERLKSPDLLMLDATGADKKGPGKAEDIAIDSLLGIIDENPDRRVFATMFSSQPKLLEVLMTLGRKGVDRPVVIHGGSMQDNMKWGHGLRPLNYESYEDDEDATRRGYKEFVPGSWMRYSYGEFEVSPNAIIFLTGSQAEPLAALTRLLNPEYNQDMKDIHLTPNDIVVFAARTIPGNEPQVATVLEQLRGTGCTIYYPLGHDGNELPWVRKSVGPNITFKELHVSGHAPRDDLEQIIRMLKPAVLMPIHAPLEQRAMLGEIAGEIPVILPEDLEEVILVP</sequence>
<accession>A0A1G2HGB0</accession>
<evidence type="ECO:0000256" key="6">
    <source>
        <dbReference type="ARBA" id="ARBA00022884"/>
    </source>
</evidence>
<dbReference type="InterPro" id="IPR011108">
    <property type="entry name" value="RMMBL"/>
</dbReference>
<evidence type="ECO:0000313" key="8">
    <source>
        <dbReference type="EMBL" id="OGZ61545.1"/>
    </source>
</evidence>
<dbReference type="InterPro" id="IPR001279">
    <property type="entry name" value="Metallo-B-lactamas"/>
</dbReference>
<dbReference type="InterPro" id="IPR042173">
    <property type="entry name" value="RNase_J_2"/>
</dbReference>
<dbReference type="Pfam" id="PF12706">
    <property type="entry name" value="Lactamase_B_2"/>
    <property type="match status" value="1"/>
</dbReference>
<dbReference type="STRING" id="1802165.A3F94_00185"/>
<dbReference type="Gene3D" id="3.40.50.10710">
    <property type="entry name" value="Metallo-hydrolase/oxidoreductase"/>
    <property type="match status" value="1"/>
</dbReference>
<dbReference type="Gene3D" id="3.60.15.10">
    <property type="entry name" value="Ribonuclease Z/Hydroxyacylglutathione hydrolase-like"/>
    <property type="match status" value="2"/>
</dbReference>
<evidence type="ECO:0000259" key="7">
    <source>
        <dbReference type="SMART" id="SM00849"/>
    </source>
</evidence>
<dbReference type="PANTHER" id="PTHR43694">
    <property type="entry name" value="RIBONUCLEASE J"/>
    <property type="match status" value="1"/>
</dbReference>
<proteinExistence type="predicted"/>
<dbReference type="GO" id="GO:0004527">
    <property type="term" value="F:exonuclease activity"/>
    <property type="evidence" value="ECO:0007669"/>
    <property type="project" value="UniProtKB-KW"/>
</dbReference>
<organism evidence="8 9">
    <name type="scientific">Candidatus Spechtbacteria bacterium RIFCSPLOWO2_12_FULL_38_22</name>
    <dbReference type="NCBI Taxonomy" id="1802165"/>
    <lineage>
        <taxon>Bacteria</taxon>
        <taxon>Candidatus Spechtiibacteriota</taxon>
    </lineage>
</organism>
<dbReference type="GO" id="GO:0003723">
    <property type="term" value="F:RNA binding"/>
    <property type="evidence" value="ECO:0007669"/>
    <property type="project" value="UniProtKB-KW"/>
</dbReference>
<gene>
    <name evidence="8" type="ORF">A3F94_00185</name>
</gene>
<keyword evidence="5" id="KW-0269">Exonuclease</keyword>
<dbReference type="Pfam" id="PF22505">
    <property type="entry name" value="RNase_J_b_CASP"/>
    <property type="match status" value="1"/>
</dbReference>
<keyword evidence="6" id="KW-0694">RNA-binding</keyword>
<evidence type="ECO:0000256" key="2">
    <source>
        <dbReference type="ARBA" id="ARBA00022723"/>
    </source>
</evidence>
<keyword evidence="1" id="KW-0540">Nuclease</keyword>
<dbReference type="InterPro" id="IPR036866">
    <property type="entry name" value="RibonucZ/Hydroxyglut_hydro"/>
</dbReference>
<evidence type="ECO:0000313" key="9">
    <source>
        <dbReference type="Proteomes" id="UP000176770"/>
    </source>
</evidence>
<dbReference type="PANTHER" id="PTHR43694:SF1">
    <property type="entry name" value="RIBONUCLEASE J"/>
    <property type="match status" value="1"/>
</dbReference>
<dbReference type="EMBL" id="MHOK01000021">
    <property type="protein sequence ID" value="OGZ61545.1"/>
    <property type="molecule type" value="Genomic_DNA"/>
</dbReference>
<evidence type="ECO:0000256" key="1">
    <source>
        <dbReference type="ARBA" id="ARBA00022722"/>
    </source>
</evidence>
<keyword evidence="3" id="KW-0378">Hydrolase</keyword>
<evidence type="ECO:0000256" key="4">
    <source>
        <dbReference type="ARBA" id="ARBA00022833"/>
    </source>
</evidence>
<dbReference type="AlphaFoldDB" id="A0A1G2HGB0"/>
<reference evidence="8 9" key="1">
    <citation type="journal article" date="2016" name="Nat. Commun.">
        <title>Thousands of microbial genomes shed light on interconnected biogeochemical processes in an aquifer system.</title>
        <authorList>
            <person name="Anantharaman K."/>
            <person name="Brown C.T."/>
            <person name="Hug L.A."/>
            <person name="Sharon I."/>
            <person name="Castelle C.J."/>
            <person name="Probst A.J."/>
            <person name="Thomas B.C."/>
            <person name="Singh A."/>
            <person name="Wilkins M.J."/>
            <person name="Karaoz U."/>
            <person name="Brodie E.L."/>
            <person name="Williams K.H."/>
            <person name="Hubbard S.S."/>
            <person name="Banfield J.F."/>
        </authorList>
    </citation>
    <scope>NUCLEOTIDE SEQUENCE [LARGE SCALE GENOMIC DNA]</scope>
</reference>
<feature type="domain" description="Metallo-beta-lactamase" evidence="7">
    <location>
        <begin position="23"/>
        <end position="251"/>
    </location>
</feature>
<name>A0A1G2HGB0_9BACT</name>